<dbReference type="Gene3D" id="2.60.40.150">
    <property type="entry name" value="C2 domain"/>
    <property type="match status" value="1"/>
</dbReference>
<dbReference type="InterPro" id="IPR035892">
    <property type="entry name" value="C2_domain_sf"/>
</dbReference>
<dbReference type="GO" id="GO:0006887">
    <property type="term" value="P:exocytosis"/>
    <property type="evidence" value="ECO:0007669"/>
    <property type="project" value="TreeGrafter"/>
</dbReference>
<evidence type="ECO:0000313" key="3">
    <source>
        <dbReference type="EMBL" id="KAF6281682.1"/>
    </source>
</evidence>
<dbReference type="GO" id="GO:0017158">
    <property type="term" value="P:regulation of calcium ion-dependent exocytosis"/>
    <property type="evidence" value="ECO:0007669"/>
    <property type="project" value="TreeGrafter"/>
</dbReference>
<gene>
    <name evidence="3" type="ORF">mPipKuh1_010215</name>
</gene>
<dbReference type="AlphaFoldDB" id="A0A7J7RZP4"/>
<name>A0A7J7RZP4_PIPKU</name>
<dbReference type="SUPFAM" id="SSF49562">
    <property type="entry name" value="C2 domain (Calcium/lipid-binding domain, CaLB)"/>
    <property type="match status" value="1"/>
</dbReference>
<dbReference type="EMBL" id="JACAGB010000056">
    <property type="protein sequence ID" value="KAF6281682.1"/>
    <property type="molecule type" value="Genomic_DNA"/>
</dbReference>
<dbReference type="GO" id="GO:0061669">
    <property type="term" value="P:spontaneous neurotransmitter secretion"/>
    <property type="evidence" value="ECO:0007669"/>
    <property type="project" value="TreeGrafter"/>
</dbReference>
<dbReference type="PANTHER" id="PTHR45729">
    <property type="entry name" value="RABPHILIN, ISOFORM A"/>
    <property type="match status" value="1"/>
</dbReference>
<organism evidence="3 4">
    <name type="scientific">Pipistrellus kuhlii</name>
    <name type="common">Kuhl's pipistrelle</name>
    <dbReference type="NCBI Taxonomy" id="59472"/>
    <lineage>
        <taxon>Eukaryota</taxon>
        <taxon>Metazoa</taxon>
        <taxon>Chordata</taxon>
        <taxon>Craniata</taxon>
        <taxon>Vertebrata</taxon>
        <taxon>Euteleostomi</taxon>
        <taxon>Mammalia</taxon>
        <taxon>Eutheria</taxon>
        <taxon>Laurasiatheria</taxon>
        <taxon>Chiroptera</taxon>
        <taxon>Yangochiroptera</taxon>
        <taxon>Vespertilionidae</taxon>
        <taxon>Pipistrellus</taxon>
    </lineage>
</organism>
<feature type="region of interest" description="Disordered" evidence="2">
    <location>
        <begin position="74"/>
        <end position="103"/>
    </location>
</feature>
<dbReference type="InterPro" id="IPR043566">
    <property type="entry name" value="Rabphilin/DOC2/Noc2"/>
</dbReference>
<reference evidence="3 4" key="1">
    <citation type="journal article" date="2020" name="Nature">
        <title>Six reference-quality genomes reveal evolution of bat adaptations.</title>
        <authorList>
            <person name="Jebb D."/>
            <person name="Huang Z."/>
            <person name="Pippel M."/>
            <person name="Hughes G.M."/>
            <person name="Lavrichenko K."/>
            <person name="Devanna P."/>
            <person name="Winkler S."/>
            <person name="Jermiin L.S."/>
            <person name="Skirmuntt E.C."/>
            <person name="Katzourakis A."/>
            <person name="Burkitt-Gray L."/>
            <person name="Ray D.A."/>
            <person name="Sullivan K.A.M."/>
            <person name="Roscito J.G."/>
            <person name="Kirilenko B.M."/>
            <person name="Davalos L.M."/>
            <person name="Corthals A.P."/>
            <person name="Power M.L."/>
            <person name="Jones G."/>
            <person name="Ransome R.D."/>
            <person name="Dechmann D.K.N."/>
            <person name="Locatelli A.G."/>
            <person name="Puechmaille S.J."/>
            <person name="Fedrigo O."/>
            <person name="Jarvis E.D."/>
            <person name="Hiller M."/>
            <person name="Vernes S.C."/>
            <person name="Myers E.W."/>
            <person name="Teeling E.C."/>
        </authorList>
    </citation>
    <scope>NUCLEOTIDE SEQUENCE [LARGE SCALE GENOMIC DNA]</scope>
    <source>
        <strain evidence="3">MPipKuh1</strain>
        <tissue evidence="3">Flight muscle</tissue>
    </source>
</reference>
<dbReference type="PANTHER" id="PTHR45729:SF7">
    <property type="entry name" value="DOUBLE C2-LIKE DOMAIN-CONTAINING PROTEIN GAMMA"/>
    <property type="match status" value="1"/>
</dbReference>
<accession>A0A7J7RZP4</accession>
<dbReference type="GO" id="GO:0046872">
    <property type="term" value="F:metal ion binding"/>
    <property type="evidence" value="ECO:0007669"/>
    <property type="project" value="UniProtKB-KW"/>
</dbReference>
<dbReference type="Proteomes" id="UP000558488">
    <property type="component" value="Unassembled WGS sequence"/>
</dbReference>
<comment type="caution">
    <text evidence="3">The sequence shown here is derived from an EMBL/GenBank/DDBJ whole genome shotgun (WGS) entry which is preliminary data.</text>
</comment>
<dbReference type="GO" id="GO:0098793">
    <property type="term" value="C:presynapse"/>
    <property type="evidence" value="ECO:0007669"/>
    <property type="project" value="GOC"/>
</dbReference>
<sequence>MSSSAQAAGSSWPEDPLASVWDYDLDSANDFIGRVQLSGRASGQRQRHWSECLGHSDRRLELWHPLDGSAPLQLSDQLGTWPGPAHCSSPPRPTRLPECQSRNKPLQRRLNKLLSWPITAQGKLDPALLTLLS</sequence>
<keyword evidence="4" id="KW-1185">Reference proteome</keyword>
<evidence type="ECO:0000313" key="4">
    <source>
        <dbReference type="Proteomes" id="UP000558488"/>
    </source>
</evidence>
<evidence type="ECO:0000256" key="1">
    <source>
        <dbReference type="ARBA" id="ARBA00022723"/>
    </source>
</evidence>
<protein>
    <submittedName>
        <fullName evidence="3">Uncharacterized protein</fullName>
    </submittedName>
</protein>
<proteinExistence type="predicted"/>
<keyword evidence="1" id="KW-0479">Metal-binding</keyword>
<evidence type="ECO:0000256" key="2">
    <source>
        <dbReference type="SAM" id="MobiDB-lite"/>
    </source>
</evidence>